<evidence type="ECO:0000259" key="3">
    <source>
        <dbReference type="Pfam" id="PF01887"/>
    </source>
</evidence>
<dbReference type="PANTHER" id="PTHR35092">
    <property type="entry name" value="CHLORINASE MJ1651"/>
    <property type="match status" value="1"/>
</dbReference>
<dbReference type="InterPro" id="IPR046469">
    <property type="entry name" value="SAM_HAT_N"/>
</dbReference>
<dbReference type="Pfam" id="PF20257">
    <property type="entry name" value="SAM_HAT_C"/>
    <property type="match status" value="1"/>
</dbReference>
<feature type="domain" description="S-adenosyl-l-methionine hydroxide adenosyltransferase N-terminal" evidence="3">
    <location>
        <begin position="2"/>
        <end position="140"/>
    </location>
</feature>
<feature type="domain" description="S-adenosyl-l-methionine hydroxide adenosyltransferase C-terminal" evidence="4">
    <location>
        <begin position="163"/>
        <end position="243"/>
    </location>
</feature>
<dbReference type="EMBL" id="LR026963">
    <property type="protein sequence ID" value="VBB69152.1"/>
    <property type="molecule type" value="Genomic_DNA"/>
</dbReference>
<dbReference type="PIRSF" id="PIRSF006779">
    <property type="entry name" value="UCP006779"/>
    <property type="match status" value="1"/>
</dbReference>
<dbReference type="SUPFAM" id="SSF101852">
    <property type="entry name" value="Bacterial fluorinating enzyme, C-terminal domain"/>
    <property type="match status" value="1"/>
</dbReference>
<dbReference type="InterPro" id="IPR002747">
    <property type="entry name" value="SAM_OH_AdoTrfase"/>
</dbReference>
<dbReference type="Gene3D" id="2.40.30.90">
    <property type="entry name" value="Bacterial fluorinating enzyme like"/>
    <property type="match status" value="1"/>
</dbReference>
<evidence type="ECO:0000256" key="1">
    <source>
        <dbReference type="ARBA" id="ARBA00022691"/>
    </source>
</evidence>
<dbReference type="SUPFAM" id="SSF102522">
    <property type="entry name" value="Bacterial fluorinating enzyme, N-terminal domain"/>
    <property type="match status" value="1"/>
</dbReference>
<name>A0A484HBI6_9ZZZZ</name>
<dbReference type="PANTHER" id="PTHR35092:SF1">
    <property type="entry name" value="CHLORINASE MJ1651"/>
    <property type="match status" value="1"/>
</dbReference>
<dbReference type="InterPro" id="IPR046470">
    <property type="entry name" value="SAM_HAT_C"/>
</dbReference>
<organism evidence="5">
    <name type="scientific">invertebrate metagenome</name>
    <dbReference type="NCBI Taxonomy" id="1711999"/>
    <lineage>
        <taxon>unclassified sequences</taxon>
        <taxon>metagenomes</taxon>
        <taxon>organismal metagenomes</taxon>
    </lineage>
</organism>
<evidence type="ECO:0000313" key="5">
    <source>
        <dbReference type="EMBL" id="VBB69152.1"/>
    </source>
</evidence>
<evidence type="ECO:0000256" key="2">
    <source>
        <dbReference type="ARBA" id="ARBA00024035"/>
    </source>
</evidence>
<protein>
    <recommendedName>
        <fullName evidence="6">SAM-dependent chlorinase/fluorinase</fullName>
    </recommendedName>
</protein>
<keyword evidence="1" id="KW-0949">S-adenosyl-L-methionine</keyword>
<evidence type="ECO:0000259" key="4">
    <source>
        <dbReference type="Pfam" id="PF20257"/>
    </source>
</evidence>
<dbReference type="Gene3D" id="3.40.50.10790">
    <property type="entry name" value="S-adenosyl-l-methionine hydroxide adenosyltransferase, N-terminal"/>
    <property type="match status" value="1"/>
</dbReference>
<dbReference type="InterPro" id="IPR023228">
    <property type="entry name" value="SAM_OH_AdoTrfase_N_sf"/>
</dbReference>
<sequence length="247" mass="26313">MIILFTDFGLAGPYIGQVLAVLYCNAPGIPVVNLQADAPTSDPLSAAYLLAAYVPAFPTGSVFLCVVDPGVGSARLPLVVLADSTWFVAPDNGLLELVMRRAAVVQASVITWQPSQLSASFHGRDLFAPIAARLARGQDVPGQIVMSRQSLSRPDWPDDLPAIVYIDKFGNGVTGLRAAAVDRSAILGCHCHNNTYRLRWARTFSAVPVGVAFWYENANGLVEIAVNQGRAVDQLGLTIGTHVSRSA</sequence>
<dbReference type="Pfam" id="PF01887">
    <property type="entry name" value="SAM_HAT_N"/>
    <property type="match status" value="1"/>
</dbReference>
<accession>A0A484HBI6</accession>
<dbReference type="AlphaFoldDB" id="A0A484HBI6"/>
<evidence type="ECO:0008006" key="6">
    <source>
        <dbReference type="Google" id="ProtNLM"/>
    </source>
</evidence>
<dbReference type="InterPro" id="IPR023227">
    <property type="entry name" value="SAM_OH_AdoTrfase_C_sf"/>
</dbReference>
<proteinExistence type="inferred from homology"/>
<reference evidence="5" key="1">
    <citation type="submission" date="2018-10" db="EMBL/GenBank/DDBJ databases">
        <authorList>
            <person name="Gruber-Vodicka H."/>
            <person name="Jaeckle O."/>
        </authorList>
    </citation>
    <scope>NUCLEOTIDE SEQUENCE</scope>
</reference>
<comment type="similarity">
    <text evidence="2">Belongs to the SAM hydrolase / SAM-dependent halogenase family.</text>
</comment>
<gene>
    <name evidence="5" type="ORF">RIEGSTA812A_PEG_625</name>
</gene>